<dbReference type="AlphaFoldDB" id="I3V0Q5"/>
<evidence type="ECO:0000313" key="1">
    <source>
        <dbReference type="EMBL" id="AFK71326.1"/>
    </source>
</evidence>
<gene>
    <name evidence="1" type="ORF">YSA_08422</name>
</gene>
<accession>I3V0Q5</accession>
<reference evidence="1 2" key="1">
    <citation type="journal article" date="2012" name="J. Bacteriol.">
        <title>Complete Genome Sequence of the Naphthalene-Degrading Pseudomonas putida Strain ND6.</title>
        <authorList>
            <person name="Li S."/>
            <person name="Zhao H."/>
            <person name="Li Y."/>
            <person name="Niu S."/>
            <person name="Cai B."/>
        </authorList>
    </citation>
    <scope>NUCLEOTIDE SEQUENCE [LARGE SCALE GENOMIC DNA]</scope>
    <source>
        <strain evidence="1 2">ND6</strain>
    </source>
</reference>
<dbReference type="PATRIC" id="fig|231023.4.peg.4056"/>
<organism evidence="1 2">
    <name type="scientific">Pseudomonas putida ND6</name>
    <dbReference type="NCBI Taxonomy" id="231023"/>
    <lineage>
        <taxon>Bacteria</taxon>
        <taxon>Pseudomonadati</taxon>
        <taxon>Pseudomonadota</taxon>
        <taxon>Gammaproteobacteria</taxon>
        <taxon>Pseudomonadales</taxon>
        <taxon>Pseudomonadaceae</taxon>
        <taxon>Pseudomonas</taxon>
    </lineage>
</organism>
<dbReference type="Proteomes" id="UP000005268">
    <property type="component" value="Chromosome"/>
</dbReference>
<dbReference type="EMBL" id="CP003588">
    <property type="protein sequence ID" value="AFK71326.1"/>
    <property type="molecule type" value="Genomic_DNA"/>
</dbReference>
<name>I3V0Q5_PSEPU</name>
<protein>
    <submittedName>
        <fullName evidence="1">Uncharacterized protein</fullName>
    </submittedName>
</protein>
<dbReference type="KEGG" id="ppi:YSA_08422"/>
<sequence>MLVILVRVTDGREYRNSCKVYWDRSQHSRQYNSVTAIETIKPT</sequence>
<evidence type="ECO:0000313" key="2">
    <source>
        <dbReference type="Proteomes" id="UP000005268"/>
    </source>
</evidence>
<dbReference type="HOGENOM" id="CLU_3238424_0_0_6"/>
<proteinExistence type="predicted"/>